<proteinExistence type="predicted"/>
<dbReference type="AlphaFoldDB" id="A0A561P3F4"/>
<name>A0A561P3F4_9BACT</name>
<gene>
    <name evidence="1" type="ORF">FHW36_11429</name>
</gene>
<sequence>MRNKWDDNTYANEFHFGANGNPAFRDFMGINLGDQPDFDKKSFGRNENRQMRLAIEYTIGAMRYLGANGKFGEDKIWWWNRLARCGYKY</sequence>
<keyword evidence="2" id="KW-1185">Reference proteome</keyword>
<protein>
    <submittedName>
        <fullName evidence="1">Uncharacterized protein</fullName>
    </submittedName>
</protein>
<evidence type="ECO:0000313" key="1">
    <source>
        <dbReference type="EMBL" id="TWF32652.1"/>
    </source>
</evidence>
<evidence type="ECO:0000313" key="2">
    <source>
        <dbReference type="Proteomes" id="UP000320811"/>
    </source>
</evidence>
<dbReference type="EMBL" id="VIWO01000014">
    <property type="protein sequence ID" value="TWF32652.1"/>
    <property type="molecule type" value="Genomic_DNA"/>
</dbReference>
<organism evidence="1 2">
    <name type="scientific">Chitinophaga polysaccharea</name>
    <dbReference type="NCBI Taxonomy" id="1293035"/>
    <lineage>
        <taxon>Bacteria</taxon>
        <taxon>Pseudomonadati</taxon>
        <taxon>Bacteroidota</taxon>
        <taxon>Chitinophagia</taxon>
        <taxon>Chitinophagales</taxon>
        <taxon>Chitinophagaceae</taxon>
        <taxon>Chitinophaga</taxon>
    </lineage>
</organism>
<accession>A0A561P3F4</accession>
<reference evidence="1 2" key="1">
    <citation type="submission" date="2019-06" db="EMBL/GenBank/DDBJ databases">
        <title>Sorghum-associated microbial communities from plants grown in Nebraska, USA.</title>
        <authorList>
            <person name="Schachtman D."/>
        </authorList>
    </citation>
    <scope>NUCLEOTIDE SEQUENCE [LARGE SCALE GENOMIC DNA]</scope>
    <source>
        <strain evidence="1 2">1209</strain>
    </source>
</reference>
<comment type="caution">
    <text evidence="1">The sequence shown here is derived from an EMBL/GenBank/DDBJ whole genome shotgun (WGS) entry which is preliminary data.</text>
</comment>
<dbReference type="Proteomes" id="UP000320811">
    <property type="component" value="Unassembled WGS sequence"/>
</dbReference>